<keyword evidence="2 6" id="KW-0808">Transferase</keyword>
<organism evidence="7">
    <name type="scientific">Rhipicephalus appendiculatus</name>
    <name type="common">Brown ear tick</name>
    <dbReference type="NCBI Taxonomy" id="34631"/>
    <lineage>
        <taxon>Eukaryota</taxon>
        <taxon>Metazoa</taxon>
        <taxon>Ecdysozoa</taxon>
        <taxon>Arthropoda</taxon>
        <taxon>Chelicerata</taxon>
        <taxon>Arachnida</taxon>
        <taxon>Acari</taxon>
        <taxon>Parasitiformes</taxon>
        <taxon>Ixodida</taxon>
        <taxon>Ixodoidea</taxon>
        <taxon>Ixodidae</taxon>
        <taxon>Rhipicephalinae</taxon>
        <taxon>Rhipicephalus</taxon>
        <taxon>Rhipicephalus</taxon>
    </lineage>
</organism>
<dbReference type="GO" id="GO:0032958">
    <property type="term" value="P:inositol phosphate biosynthetic process"/>
    <property type="evidence" value="ECO:0007669"/>
    <property type="project" value="InterPro"/>
</dbReference>
<sequence length="408" mass="46804">MTKLVRRRIMPRSCYACETRINRSLCVCVSSVRRVMGESTTFRRKMMAFSSLPGSRWILRGFSNLRRRMGSRLNPRTTSAPPSCVHLPPPTRQPSGWRKVRNVVHWSPFVQTYRKYKYPWIQLAGHQGNFRSGTQGTILKKLCGKEESCLKQLMRDPWLRDYVPEFKGRVEMEDCSTYLELQDLLAGFQCPCVMDVKVGLRTYLEEELAKAREKPKLRKDMYEKMVAVDPDEPTPEEHELKAVTKPRYMIWRETISSTASLGFRIEGIKNPDGTSTKDFKTTKSREQVLNAIDTFTKGFDDALGKYLQRLRSLYNALEQSEFFSTHEFIGSSLLFVHDRVGASVWLIDFAKTVATPPGVSITHRQPWEVGNHEDGYLIGLSNLIGIFEELLDNRCGGYSKSLPPEIPA</sequence>
<dbReference type="SUPFAM" id="SSF56104">
    <property type="entry name" value="SAICAR synthase-like"/>
    <property type="match status" value="1"/>
</dbReference>
<dbReference type="Pfam" id="PF03770">
    <property type="entry name" value="IPK"/>
    <property type="match status" value="1"/>
</dbReference>
<evidence type="ECO:0000313" key="7">
    <source>
        <dbReference type="EMBL" id="JAP83408.1"/>
    </source>
</evidence>
<dbReference type="GO" id="GO:0005524">
    <property type="term" value="F:ATP binding"/>
    <property type="evidence" value="ECO:0007669"/>
    <property type="project" value="UniProtKB-KW"/>
</dbReference>
<dbReference type="PANTHER" id="PTHR12400:SF97">
    <property type="entry name" value="KINASE"/>
    <property type="match status" value="1"/>
</dbReference>
<dbReference type="GO" id="GO:0000828">
    <property type="term" value="F:inositol hexakisphosphate kinase activity"/>
    <property type="evidence" value="ECO:0007669"/>
    <property type="project" value="TreeGrafter"/>
</dbReference>
<dbReference type="GO" id="GO:0005634">
    <property type="term" value="C:nucleus"/>
    <property type="evidence" value="ECO:0007669"/>
    <property type="project" value="TreeGrafter"/>
</dbReference>
<keyword evidence="3" id="KW-0547">Nucleotide-binding</keyword>
<evidence type="ECO:0000256" key="2">
    <source>
        <dbReference type="ARBA" id="ARBA00022679"/>
    </source>
</evidence>
<proteinExistence type="inferred from homology"/>
<keyword evidence="5" id="KW-0067">ATP-binding</keyword>
<evidence type="ECO:0000256" key="4">
    <source>
        <dbReference type="ARBA" id="ARBA00022777"/>
    </source>
</evidence>
<evidence type="ECO:0000256" key="3">
    <source>
        <dbReference type="ARBA" id="ARBA00022741"/>
    </source>
</evidence>
<reference evidence="7" key="1">
    <citation type="journal article" date="2016" name="Ticks Tick Borne Dis.">
        <title>De novo assembly and annotation of the salivary gland transcriptome of Rhipicephalus appendiculatus male and female ticks during blood feeding.</title>
        <authorList>
            <person name="de Castro M.H."/>
            <person name="de Klerk D."/>
            <person name="Pienaar R."/>
            <person name="Latif A.A."/>
            <person name="Rees D.J."/>
            <person name="Mans B.J."/>
        </authorList>
    </citation>
    <scope>NUCLEOTIDE SEQUENCE</scope>
    <source>
        <tissue evidence="7">Salivary glands</tissue>
    </source>
</reference>
<dbReference type="InterPro" id="IPR005522">
    <property type="entry name" value="IPK"/>
</dbReference>
<name>A0A131YXM3_RHIAP</name>
<comment type="similarity">
    <text evidence="1 6">Belongs to the inositol phosphokinase (IPK) family.</text>
</comment>
<dbReference type="GO" id="GO:0046854">
    <property type="term" value="P:phosphatidylinositol phosphate biosynthetic process"/>
    <property type="evidence" value="ECO:0007669"/>
    <property type="project" value="TreeGrafter"/>
</dbReference>
<keyword evidence="4 6" id="KW-0418">Kinase</keyword>
<protein>
    <recommendedName>
        <fullName evidence="6">Kinase</fullName>
        <ecNumber evidence="6">2.7.-.-</ecNumber>
    </recommendedName>
</protein>
<dbReference type="EC" id="2.7.-.-" evidence="6"/>
<dbReference type="PANTHER" id="PTHR12400">
    <property type="entry name" value="INOSITOL POLYPHOSPHATE KINASE"/>
    <property type="match status" value="1"/>
</dbReference>
<evidence type="ECO:0000256" key="5">
    <source>
        <dbReference type="ARBA" id="ARBA00022840"/>
    </source>
</evidence>
<dbReference type="EMBL" id="GEDV01005149">
    <property type="protein sequence ID" value="JAP83408.1"/>
    <property type="molecule type" value="Transcribed_RNA"/>
</dbReference>
<accession>A0A131YXM3</accession>
<evidence type="ECO:0000256" key="1">
    <source>
        <dbReference type="ARBA" id="ARBA00007374"/>
    </source>
</evidence>
<dbReference type="InterPro" id="IPR038286">
    <property type="entry name" value="IPK_sf"/>
</dbReference>
<dbReference type="AlphaFoldDB" id="A0A131YXM3"/>
<dbReference type="Gene3D" id="3.30.470.160">
    <property type="entry name" value="Inositol polyphosphate kinase"/>
    <property type="match status" value="1"/>
</dbReference>
<dbReference type="FunFam" id="3.30.470.160:FF:000001">
    <property type="entry name" value="Kinase"/>
    <property type="match status" value="1"/>
</dbReference>
<dbReference type="GO" id="GO:0005737">
    <property type="term" value="C:cytoplasm"/>
    <property type="evidence" value="ECO:0007669"/>
    <property type="project" value="TreeGrafter"/>
</dbReference>
<evidence type="ECO:0000256" key="6">
    <source>
        <dbReference type="RuleBase" id="RU363090"/>
    </source>
</evidence>